<keyword evidence="3" id="KW-0808">Transferase</keyword>
<feature type="domain" description="Glycosyl transferase family 1" evidence="1">
    <location>
        <begin position="193"/>
        <end position="355"/>
    </location>
</feature>
<evidence type="ECO:0000313" key="4">
    <source>
        <dbReference type="Proteomes" id="UP000295636"/>
    </source>
</evidence>
<proteinExistence type="predicted"/>
<comment type="caution">
    <text evidence="3">The sequence shown here is derived from an EMBL/GenBank/DDBJ whole genome shotgun (WGS) entry which is preliminary data.</text>
</comment>
<reference evidence="3 4" key="1">
    <citation type="submission" date="2019-03" db="EMBL/GenBank/DDBJ databases">
        <title>This is whole genome sequence of Paenibacillus sp MS74 strain.</title>
        <authorList>
            <person name="Trinh H.N."/>
        </authorList>
    </citation>
    <scope>NUCLEOTIDE SEQUENCE [LARGE SCALE GENOMIC DNA]</scope>
    <source>
        <strain evidence="3 4">MS74</strain>
    </source>
</reference>
<dbReference type="Pfam" id="PF13439">
    <property type="entry name" value="Glyco_transf_4"/>
    <property type="match status" value="1"/>
</dbReference>
<protein>
    <submittedName>
        <fullName evidence="3">Glycosyltransferase family 1 protein</fullName>
    </submittedName>
</protein>
<dbReference type="RefSeq" id="WP_133225022.1">
    <property type="nucleotide sequence ID" value="NZ_SMRT01000001.1"/>
</dbReference>
<accession>A0A4R5KXK4</accession>
<dbReference type="InterPro" id="IPR028098">
    <property type="entry name" value="Glyco_trans_4-like_N"/>
</dbReference>
<organism evidence="3 4">
    <name type="scientific">Paenibacillus piri</name>
    <dbReference type="NCBI Taxonomy" id="2547395"/>
    <lineage>
        <taxon>Bacteria</taxon>
        <taxon>Bacillati</taxon>
        <taxon>Bacillota</taxon>
        <taxon>Bacilli</taxon>
        <taxon>Bacillales</taxon>
        <taxon>Paenibacillaceae</taxon>
        <taxon>Paenibacillus</taxon>
    </lineage>
</organism>
<evidence type="ECO:0000313" key="3">
    <source>
        <dbReference type="EMBL" id="TDG00313.1"/>
    </source>
</evidence>
<dbReference type="Gene3D" id="3.40.50.2000">
    <property type="entry name" value="Glycogen Phosphorylase B"/>
    <property type="match status" value="2"/>
</dbReference>
<dbReference type="InterPro" id="IPR001296">
    <property type="entry name" value="Glyco_trans_1"/>
</dbReference>
<gene>
    <name evidence="3" type="ORF">E1757_01320</name>
</gene>
<dbReference type="Proteomes" id="UP000295636">
    <property type="component" value="Unassembled WGS sequence"/>
</dbReference>
<dbReference type="AlphaFoldDB" id="A0A4R5KXK4"/>
<dbReference type="OrthoDB" id="9787617at2"/>
<keyword evidence="4" id="KW-1185">Reference proteome</keyword>
<dbReference type="InterPro" id="IPR050194">
    <property type="entry name" value="Glycosyltransferase_grp1"/>
</dbReference>
<sequence length="394" mass="43831">MNILATGMGWIDHTPGGLNRYFADYLAAMHEKGHAIKGLMTAFGTKTSAPPYIHDVFDGPTVRSTLARARAFRQRVKQELAAERPDVFNPHFALYTSLVTKKLIPDGVPIVTHFHGPWAQESRVEDRGQQLGQLLRYRIKKKVELLSYRRSDHFIVLSSYFRTILANDYGIDGERIHIVPGAADLNRFRPADDRAKLRQSLRLKERQQVLFCTRRLVNRMGIDRLILAMASVKRQAEHAVLYIAGDGPMRSQLEQLIEEHQLSGTVVLLGRVSNEELVAWYQAADVSVVPTVTLEGFGLVTVESLACGTPVLGTPSGGTNEILSQLSPQLLFADGSPEAMAAKIVAVLQGGCALPSRELCRRHAVEHYSWERAAQLVTRVFEQAVGGRPRHGKQ</sequence>
<dbReference type="CDD" id="cd03801">
    <property type="entry name" value="GT4_PimA-like"/>
    <property type="match status" value="1"/>
</dbReference>
<feature type="domain" description="Glycosyltransferase subfamily 4-like N-terminal" evidence="2">
    <location>
        <begin position="15"/>
        <end position="187"/>
    </location>
</feature>
<dbReference type="GO" id="GO:0016757">
    <property type="term" value="F:glycosyltransferase activity"/>
    <property type="evidence" value="ECO:0007669"/>
    <property type="project" value="InterPro"/>
</dbReference>
<dbReference type="PANTHER" id="PTHR45947:SF3">
    <property type="entry name" value="SULFOQUINOVOSYL TRANSFERASE SQD2"/>
    <property type="match status" value="1"/>
</dbReference>
<dbReference type="Pfam" id="PF00534">
    <property type="entry name" value="Glycos_transf_1"/>
    <property type="match status" value="1"/>
</dbReference>
<dbReference type="EMBL" id="SMRT01000001">
    <property type="protein sequence ID" value="TDG00313.1"/>
    <property type="molecule type" value="Genomic_DNA"/>
</dbReference>
<name>A0A4R5KXK4_9BACL</name>
<evidence type="ECO:0000259" key="1">
    <source>
        <dbReference type="Pfam" id="PF00534"/>
    </source>
</evidence>
<evidence type="ECO:0000259" key="2">
    <source>
        <dbReference type="Pfam" id="PF13439"/>
    </source>
</evidence>
<dbReference type="SUPFAM" id="SSF53756">
    <property type="entry name" value="UDP-Glycosyltransferase/glycogen phosphorylase"/>
    <property type="match status" value="1"/>
</dbReference>
<dbReference type="PANTHER" id="PTHR45947">
    <property type="entry name" value="SULFOQUINOVOSYL TRANSFERASE SQD2"/>
    <property type="match status" value="1"/>
</dbReference>